<dbReference type="PRINTS" id="PR00344">
    <property type="entry name" value="BCTRLSENSOR"/>
</dbReference>
<keyword evidence="7" id="KW-1133">Transmembrane helix</keyword>
<dbReference type="RefSeq" id="WP_126010985.1">
    <property type="nucleotide sequence ID" value="NZ_CP032509.1"/>
</dbReference>
<dbReference type="Gene3D" id="3.30.450.20">
    <property type="entry name" value="PAS domain"/>
    <property type="match status" value="2"/>
</dbReference>
<evidence type="ECO:0000256" key="6">
    <source>
        <dbReference type="SAM" id="Coils"/>
    </source>
</evidence>
<dbReference type="GO" id="GO:0009927">
    <property type="term" value="F:histidine phosphotransfer kinase activity"/>
    <property type="evidence" value="ECO:0007669"/>
    <property type="project" value="TreeGrafter"/>
</dbReference>
<dbReference type="Gene3D" id="1.10.287.130">
    <property type="match status" value="1"/>
</dbReference>
<keyword evidence="6" id="KW-0175">Coiled coil</keyword>
<dbReference type="FunFam" id="3.30.565.10:FF:000006">
    <property type="entry name" value="Sensor histidine kinase WalK"/>
    <property type="match status" value="1"/>
</dbReference>
<evidence type="ECO:0000256" key="3">
    <source>
        <dbReference type="ARBA" id="ARBA00022553"/>
    </source>
</evidence>
<dbReference type="SMART" id="SM00388">
    <property type="entry name" value="HisKA"/>
    <property type="match status" value="1"/>
</dbReference>
<dbReference type="PANTHER" id="PTHR43047">
    <property type="entry name" value="TWO-COMPONENT HISTIDINE PROTEIN KINASE"/>
    <property type="match status" value="1"/>
</dbReference>
<dbReference type="InterPro" id="IPR003594">
    <property type="entry name" value="HATPase_dom"/>
</dbReference>
<sequence>MAEAQPLGAADGLAMSTDKGGVKAWDGNLAGHAKLFARPTYAQLVKAEPYLKRSIPILIVVFLLVVGAARFVDLTGQREAAIDQGRDAVVMAVTAASAILSDADLSGDTARWDTEARLNRLLPTERLSEGQIMLVADTSARVFAATANGSSLIGLSAHVLAPESSAMWRFGQRAGVGEIEHGDVSYLVSVSHLPSGEGSVLTLAPLTPIMEDWRRSVSLNVTLFTATSAVLLVILYAYFSQATRAREADDIYMESHLRVDTALSRGRCGLWDWDMARGRMYWSSSMYEMLGMPPRDCVLSFGDAMRLMHPDDSDLYSIARSIARGETKQVDQIFRMRHADGHYVWMRARAQVIDRSSTQTHLIGIAMDVTEQHKLVQKTAEADQRLFEAIESTSEAFVLWDKNEELVLCNSNYRTMYGLPDEVLRPGTPRAVVYAASTRPVVERRMADGGTIQQSQTSEVQLADGRWLQINERRTRDGGLVSVGTDITQLKRQQERLADSEKRLMATIGDLSNSRMKLQRQTVELSELNANYMAEKERAQAANQAKSAFLANMSHELRTPLNAIIGFSEILHAGMFGPLGSDKYVEYARDIHGSGTHLLNVINDILDMSKIEAGQMKLEREAIDLAPLVEEAMRLTAIPAEKKHLHVVQRIEPGLALPADRRAMKQILLNLLSNAVKFTDEGGRVAVTARKVSGAVILSIADSGIGIPKSSLGKIGQPFEQVQNQFSRTNGGSGLGLAISRSLTELHGGTMRIKSIEGVGTIVSIRIPNREQRRLSNVIAFANEQGRYEARVA</sequence>
<dbReference type="PROSITE" id="PS50113">
    <property type="entry name" value="PAC"/>
    <property type="match status" value="1"/>
</dbReference>
<comment type="catalytic activity">
    <reaction evidence="1">
        <text>ATP + protein L-histidine = ADP + protein N-phospho-L-histidine.</text>
        <dbReference type="EC" id="2.7.13.3"/>
    </reaction>
</comment>
<accession>A0A3Q8XSB5</accession>
<keyword evidence="3" id="KW-0597">Phosphoprotein</keyword>
<feature type="transmembrane region" description="Helical" evidence="7">
    <location>
        <begin position="54"/>
        <end position="72"/>
    </location>
</feature>
<dbReference type="SUPFAM" id="SSF55785">
    <property type="entry name" value="PYP-like sensor domain (PAS domain)"/>
    <property type="match status" value="2"/>
</dbReference>
<dbReference type="InterPro" id="IPR003661">
    <property type="entry name" value="HisK_dim/P_dom"/>
</dbReference>
<dbReference type="SMART" id="SM00387">
    <property type="entry name" value="HATPase_c"/>
    <property type="match status" value="1"/>
</dbReference>
<dbReference type="OrthoDB" id="9801651at2"/>
<evidence type="ECO:0000256" key="4">
    <source>
        <dbReference type="ARBA" id="ARBA00022679"/>
    </source>
</evidence>
<keyword evidence="7" id="KW-0472">Membrane</keyword>
<evidence type="ECO:0000256" key="5">
    <source>
        <dbReference type="ARBA" id="ARBA00022777"/>
    </source>
</evidence>
<dbReference type="PANTHER" id="PTHR43047:SF72">
    <property type="entry name" value="OSMOSENSING HISTIDINE PROTEIN KINASE SLN1"/>
    <property type="match status" value="1"/>
</dbReference>
<dbReference type="Pfam" id="PF08447">
    <property type="entry name" value="PAS_3"/>
    <property type="match status" value="1"/>
</dbReference>
<protein>
    <recommendedName>
        <fullName evidence="2">histidine kinase</fullName>
        <ecNumber evidence="2">2.7.13.3</ecNumber>
    </recommendedName>
</protein>
<dbReference type="InterPro" id="IPR004358">
    <property type="entry name" value="Sig_transdc_His_kin-like_C"/>
</dbReference>
<gene>
    <name evidence="10" type="ORF">D5400_16510</name>
</gene>
<dbReference type="SUPFAM" id="SSF55874">
    <property type="entry name" value="ATPase domain of HSP90 chaperone/DNA topoisomerase II/histidine kinase"/>
    <property type="match status" value="1"/>
</dbReference>
<dbReference type="InterPro" id="IPR035965">
    <property type="entry name" value="PAS-like_dom_sf"/>
</dbReference>
<dbReference type="Pfam" id="PF02518">
    <property type="entry name" value="HATPase_c"/>
    <property type="match status" value="1"/>
</dbReference>
<dbReference type="CDD" id="cd00082">
    <property type="entry name" value="HisKA"/>
    <property type="match status" value="1"/>
</dbReference>
<dbReference type="EC" id="2.7.13.3" evidence="2"/>
<evidence type="ECO:0000259" key="9">
    <source>
        <dbReference type="PROSITE" id="PS50113"/>
    </source>
</evidence>
<dbReference type="CDD" id="cd00130">
    <property type="entry name" value="PAS"/>
    <property type="match status" value="1"/>
</dbReference>
<dbReference type="PROSITE" id="PS50109">
    <property type="entry name" value="HIS_KIN"/>
    <property type="match status" value="1"/>
</dbReference>
<dbReference type="NCBIfam" id="TIGR00229">
    <property type="entry name" value="sensory_box"/>
    <property type="match status" value="1"/>
</dbReference>
<dbReference type="SMART" id="SM00091">
    <property type="entry name" value="PAS"/>
    <property type="match status" value="2"/>
</dbReference>
<evidence type="ECO:0000256" key="2">
    <source>
        <dbReference type="ARBA" id="ARBA00012438"/>
    </source>
</evidence>
<keyword evidence="11" id="KW-1185">Reference proteome</keyword>
<dbReference type="GO" id="GO:0000155">
    <property type="term" value="F:phosphorelay sensor kinase activity"/>
    <property type="evidence" value="ECO:0007669"/>
    <property type="project" value="InterPro"/>
</dbReference>
<dbReference type="KEGG" id="abaw:D5400_16510"/>
<proteinExistence type="predicted"/>
<feature type="coiled-coil region" evidence="6">
    <location>
        <begin position="511"/>
        <end position="545"/>
    </location>
</feature>
<dbReference type="Pfam" id="PF00512">
    <property type="entry name" value="HisKA"/>
    <property type="match status" value="1"/>
</dbReference>
<keyword evidence="5" id="KW-0418">Kinase</keyword>
<dbReference type="SUPFAM" id="SSF47384">
    <property type="entry name" value="Homodimeric domain of signal transducing histidine kinase"/>
    <property type="match status" value="1"/>
</dbReference>
<evidence type="ECO:0000313" key="10">
    <source>
        <dbReference type="EMBL" id="AZN72659.1"/>
    </source>
</evidence>
<evidence type="ECO:0000313" key="11">
    <source>
        <dbReference type="Proteomes" id="UP000268192"/>
    </source>
</evidence>
<dbReference type="InterPro" id="IPR000014">
    <property type="entry name" value="PAS"/>
</dbReference>
<evidence type="ECO:0000256" key="7">
    <source>
        <dbReference type="SAM" id="Phobius"/>
    </source>
</evidence>
<dbReference type="Pfam" id="PF12860">
    <property type="entry name" value="PAS_7"/>
    <property type="match status" value="1"/>
</dbReference>
<feature type="transmembrane region" description="Helical" evidence="7">
    <location>
        <begin position="217"/>
        <end position="239"/>
    </location>
</feature>
<dbReference type="CDD" id="cd16922">
    <property type="entry name" value="HATPase_EvgS-ArcB-TorS-like"/>
    <property type="match status" value="1"/>
</dbReference>
<dbReference type="EMBL" id="CP032509">
    <property type="protein sequence ID" value="AZN72659.1"/>
    <property type="molecule type" value="Genomic_DNA"/>
</dbReference>
<dbReference type="InterPro" id="IPR005467">
    <property type="entry name" value="His_kinase_dom"/>
</dbReference>
<dbReference type="Gene3D" id="3.30.565.10">
    <property type="entry name" value="Histidine kinase-like ATPase, C-terminal domain"/>
    <property type="match status" value="1"/>
</dbReference>
<dbReference type="InterPro" id="IPR036097">
    <property type="entry name" value="HisK_dim/P_sf"/>
</dbReference>
<feature type="domain" description="Histidine kinase" evidence="8">
    <location>
        <begin position="552"/>
        <end position="771"/>
    </location>
</feature>
<feature type="domain" description="PAC" evidence="9">
    <location>
        <begin position="330"/>
        <end position="381"/>
    </location>
</feature>
<dbReference type="Proteomes" id="UP000268192">
    <property type="component" value="Chromosome"/>
</dbReference>
<keyword evidence="4" id="KW-0808">Transferase</keyword>
<dbReference type="InterPro" id="IPR013655">
    <property type="entry name" value="PAS_fold_3"/>
</dbReference>
<dbReference type="InterPro" id="IPR000700">
    <property type="entry name" value="PAS-assoc_C"/>
</dbReference>
<dbReference type="SMART" id="SM00086">
    <property type="entry name" value="PAC"/>
    <property type="match status" value="1"/>
</dbReference>
<dbReference type="InterPro" id="IPR001610">
    <property type="entry name" value="PAC"/>
</dbReference>
<keyword evidence="7" id="KW-0812">Transmembrane</keyword>
<evidence type="ECO:0000259" key="8">
    <source>
        <dbReference type="PROSITE" id="PS50109"/>
    </source>
</evidence>
<reference evidence="10 11" key="1">
    <citation type="submission" date="2018-09" db="EMBL/GenBank/DDBJ databases">
        <title>Marinorhizobium profundi gen. nov., sp. nov., isolated from a deep-sea sediment sample from the New Britain Trench and proposal of Marinorhizobiaceae fam. nov. in the order Rhizobiales of the class Alphaproteobacteria.</title>
        <authorList>
            <person name="Cao J."/>
        </authorList>
    </citation>
    <scope>NUCLEOTIDE SEQUENCE [LARGE SCALE GENOMIC DNA]</scope>
    <source>
        <strain evidence="10 11">WS11</strain>
    </source>
</reference>
<dbReference type="AlphaFoldDB" id="A0A3Q8XSB5"/>
<evidence type="ECO:0000256" key="1">
    <source>
        <dbReference type="ARBA" id="ARBA00000085"/>
    </source>
</evidence>
<dbReference type="GO" id="GO:0005886">
    <property type="term" value="C:plasma membrane"/>
    <property type="evidence" value="ECO:0007669"/>
    <property type="project" value="TreeGrafter"/>
</dbReference>
<organism evidence="10 11">
    <name type="scientific">Georhizobium profundi</name>
    <dbReference type="NCBI Taxonomy" id="2341112"/>
    <lineage>
        <taxon>Bacteria</taxon>
        <taxon>Pseudomonadati</taxon>
        <taxon>Pseudomonadota</taxon>
        <taxon>Alphaproteobacteria</taxon>
        <taxon>Hyphomicrobiales</taxon>
        <taxon>Rhizobiaceae</taxon>
        <taxon>Georhizobium</taxon>
    </lineage>
</organism>
<dbReference type="InterPro" id="IPR036890">
    <property type="entry name" value="HATPase_C_sf"/>
</dbReference>
<name>A0A3Q8XSB5_9HYPH</name>